<accession>E6X2U6</accession>
<reference evidence="6" key="2">
    <citation type="submission" date="2011-01" db="EMBL/GenBank/DDBJ databases">
        <title>The complete genome of Nitratifractor salsuginis DSM 16511.</title>
        <authorList>
            <consortium name="US DOE Joint Genome Institute (JGI-PGF)"/>
            <person name="Lucas S."/>
            <person name="Copeland A."/>
            <person name="Lapidus A."/>
            <person name="Bruce D."/>
            <person name="Goodwin L."/>
            <person name="Pitluck S."/>
            <person name="Kyrpides N."/>
            <person name="Mavromatis K."/>
            <person name="Ivanova N."/>
            <person name="Mikhailova N."/>
            <person name="Zeytun A."/>
            <person name="Detter J.C."/>
            <person name="Tapia R."/>
            <person name="Han C."/>
            <person name="Land M."/>
            <person name="Hauser L."/>
            <person name="Markowitz V."/>
            <person name="Cheng J.-F."/>
            <person name="Hugenholtz P."/>
            <person name="Woyke T."/>
            <person name="Wu D."/>
            <person name="Tindall B."/>
            <person name="Schuetze A."/>
            <person name="Brambilla E."/>
            <person name="Klenk H.-P."/>
            <person name="Eisen J.A."/>
        </authorList>
    </citation>
    <scope>NUCLEOTIDE SEQUENCE [LARGE SCALE GENOMIC DNA]</scope>
    <source>
        <strain evidence="6">DSM 16511 / JCM 12458 / E9I37-1</strain>
    </source>
</reference>
<evidence type="ECO:0000313" key="5">
    <source>
        <dbReference type="EMBL" id="ADV47229.1"/>
    </source>
</evidence>
<evidence type="ECO:0000256" key="1">
    <source>
        <dbReference type="ARBA" id="ARBA00004863"/>
    </source>
</evidence>
<dbReference type="HOGENOM" id="CLU_059898_1_0_7"/>
<dbReference type="eggNOG" id="COG1427">
    <property type="taxonomic scope" value="Bacteria"/>
</dbReference>
<keyword evidence="2 4" id="KW-0474">Menaquinone biosynthesis</keyword>
<dbReference type="GO" id="GO:0009234">
    <property type="term" value="P:menaquinone biosynthetic process"/>
    <property type="evidence" value="ECO:0007669"/>
    <property type="project" value="UniProtKB-UniRule"/>
</dbReference>
<comment type="catalytic activity">
    <reaction evidence="4">
        <text>chorismate = 3-[(1-carboxyvinyl)-oxy]benzoate + H2O</text>
        <dbReference type="Rhea" id="RHEA:40051"/>
        <dbReference type="ChEBI" id="CHEBI:15377"/>
        <dbReference type="ChEBI" id="CHEBI:29748"/>
        <dbReference type="ChEBI" id="CHEBI:76981"/>
        <dbReference type="EC" id="4.2.1.151"/>
    </reaction>
</comment>
<dbReference type="SUPFAM" id="SSF53850">
    <property type="entry name" value="Periplasmic binding protein-like II"/>
    <property type="match status" value="1"/>
</dbReference>
<gene>
    <name evidence="4" type="primary">mqnA</name>
    <name evidence="5" type="ordered locus">Nitsa_1986</name>
</gene>
<dbReference type="EC" id="4.2.1.151" evidence="4"/>
<name>E6X2U6_NITSE</name>
<evidence type="ECO:0000256" key="4">
    <source>
        <dbReference type="HAMAP-Rule" id="MF_00995"/>
    </source>
</evidence>
<dbReference type="AlphaFoldDB" id="E6X2U6"/>
<dbReference type="Pfam" id="PF02621">
    <property type="entry name" value="VitK2_biosynth"/>
    <property type="match status" value="2"/>
</dbReference>
<dbReference type="PANTHER" id="PTHR37690">
    <property type="entry name" value="CHORISMATE DEHYDRATASE"/>
    <property type="match status" value="1"/>
</dbReference>
<comment type="pathway">
    <text evidence="1 4">Quinol/quinone metabolism; menaquinone biosynthesis.</text>
</comment>
<proteinExistence type="inferred from homology"/>
<comment type="similarity">
    <text evidence="4">Belongs to the MqnA/MqnD family. MqnA subfamily.</text>
</comment>
<sequence>MLKFGSISYLNLLPFQVYMKRRTPSTQFAQMLRWQRAVPSVINRRFRRHEIDAAFISSIASAKAPCTDLGIVADGAVRSVLLIPGSRQDDRESASSNALAQVLGLEGRVLIGDKALVHYLEGGEGIDLAEVWKERTGLPFVFARLCYTRNGKKIRRLARDFARRERHRIPGYLLKRAAAKRDISPRELQWYLEHIDYRLGWKEKKSLQRFLKAARRLRMEN</sequence>
<dbReference type="InterPro" id="IPR003773">
    <property type="entry name" value="Menaquinone_biosynth"/>
</dbReference>
<dbReference type="Proteomes" id="UP000008633">
    <property type="component" value="Chromosome"/>
</dbReference>
<keyword evidence="3 4" id="KW-0456">Lyase</keyword>
<dbReference type="InterPro" id="IPR030868">
    <property type="entry name" value="MqnA"/>
</dbReference>
<evidence type="ECO:0000256" key="2">
    <source>
        <dbReference type="ARBA" id="ARBA00022428"/>
    </source>
</evidence>
<dbReference type="Gene3D" id="3.40.190.10">
    <property type="entry name" value="Periplasmic binding protein-like II"/>
    <property type="match status" value="2"/>
</dbReference>
<evidence type="ECO:0000313" key="6">
    <source>
        <dbReference type="Proteomes" id="UP000008633"/>
    </source>
</evidence>
<dbReference type="STRING" id="749222.Nitsa_1986"/>
<protein>
    <recommendedName>
        <fullName evidence="4">Chorismate dehydratase</fullName>
        <ecNumber evidence="4">4.2.1.151</ecNumber>
    </recommendedName>
    <alternativeName>
        <fullName evidence="4">Menaquinone biosynthetic enzyme MqnA</fullName>
    </alternativeName>
</protein>
<dbReference type="HAMAP" id="MF_00995">
    <property type="entry name" value="MqnA"/>
    <property type="match status" value="1"/>
</dbReference>
<organism evidence="5 6">
    <name type="scientific">Nitratifractor salsuginis (strain DSM 16511 / JCM 12458 / E9I37-1)</name>
    <dbReference type="NCBI Taxonomy" id="749222"/>
    <lineage>
        <taxon>Bacteria</taxon>
        <taxon>Pseudomonadati</taxon>
        <taxon>Campylobacterota</taxon>
        <taxon>Epsilonproteobacteria</taxon>
        <taxon>Campylobacterales</taxon>
        <taxon>Sulfurovaceae</taxon>
        <taxon>Nitratifractor</taxon>
    </lineage>
</organism>
<keyword evidence="6" id="KW-1185">Reference proteome</keyword>
<dbReference type="KEGG" id="nsa:Nitsa_1986"/>
<dbReference type="GO" id="GO:0016836">
    <property type="term" value="F:hydro-lyase activity"/>
    <property type="evidence" value="ECO:0007669"/>
    <property type="project" value="UniProtKB-UniRule"/>
</dbReference>
<evidence type="ECO:0000256" key="3">
    <source>
        <dbReference type="ARBA" id="ARBA00023239"/>
    </source>
</evidence>
<dbReference type="PANTHER" id="PTHR37690:SF1">
    <property type="entry name" value="CHORISMATE DEHYDRATASE"/>
    <property type="match status" value="1"/>
</dbReference>
<dbReference type="EMBL" id="CP002452">
    <property type="protein sequence ID" value="ADV47229.1"/>
    <property type="molecule type" value="Genomic_DNA"/>
</dbReference>
<dbReference type="UniPathway" id="UPA00079"/>
<comment type="function">
    <text evidence="4">Catalyzes the dehydration of chorismate into 3-[(1-carboxyvinyl)oxy]benzoate, a step in the biosynthesis of menaquinone (MK, vitamin K2).</text>
</comment>
<dbReference type="RefSeq" id="WP_013554914.1">
    <property type="nucleotide sequence ID" value="NC_014935.1"/>
</dbReference>
<reference evidence="5 6" key="1">
    <citation type="journal article" date="2011" name="Stand. Genomic Sci.">
        <title>Complete genome sequence of Nitratifractor salsuginis type strain (E9I37-1).</title>
        <authorList>
            <person name="Anderson I."/>
            <person name="Sikorski J."/>
            <person name="Zeytun A."/>
            <person name="Nolan M."/>
            <person name="Lapidus A."/>
            <person name="Lucas S."/>
            <person name="Hammon N."/>
            <person name="Deshpande S."/>
            <person name="Cheng J.F."/>
            <person name="Tapia R."/>
            <person name="Han C."/>
            <person name="Goodwin L."/>
            <person name="Pitluck S."/>
            <person name="Liolios K."/>
            <person name="Pagani I."/>
            <person name="Ivanova N."/>
            <person name="Huntemann M."/>
            <person name="Mavromatis K."/>
            <person name="Ovchinikova G."/>
            <person name="Pati A."/>
            <person name="Chen A."/>
            <person name="Palaniappan K."/>
            <person name="Land M."/>
            <person name="Hauser L."/>
            <person name="Brambilla E.M."/>
            <person name="Ngatchou-Djao O.D."/>
            <person name="Rohde M."/>
            <person name="Tindall B.J."/>
            <person name="Goker M."/>
            <person name="Detter J.C."/>
            <person name="Woyke T."/>
            <person name="Bristow J."/>
            <person name="Eisen J.A."/>
            <person name="Markowitz V."/>
            <person name="Hugenholtz P."/>
            <person name="Klenk H.P."/>
            <person name="Kyrpides N.C."/>
        </authorList>
    </citation>
    <scope>NUCLEOTIDE SEQUENCE [LARGE SCALE GENOMIC DNA]</scope>
    <source>
        <strain evidence="6">DSM 16511 / JCM 12458 / E9I37-1</strain>
    </source>
</reference>